<dbReference type="InterPro" id="IPR023591">
    <property type="entry name" value="Ribosomal_uS2_flav_dom_sf"/>
</dbReference>
<dbReference type="InterPro" id="IPR036402">
    <property type="entry name" value="EF-Ts_dimer_sf"/>
</dbReference>
<organism evidence="8 9">
    <name type="scientific">Glossina pallidipes</name>
    <name type="common">Tsetse fly</name>
    <dbReference type="NCBI Taxonomy" id="7398"/>
    <lineage>
        <taxon>Eukaryota</taxon>
        <taxon>Metazoa</taxon>
        <taxon>Ecdysozoa</taxon>
        <taxon>Arthropoda</taxon>
        <taxon>Hexapoda</taxon>
        <taxon>Insecta</taxon>
        <taxon>Pterygota</taxon>
        <taxon>Neoptera</taxon>
        <taxon>Endopterygota</taxon>
        <taxon>Diptera</taxon>
        <taxon>Brachycera</taxon>
        <taxon>Muscomorpha</taxon>
        <taxon>Hippoboscoidea</taxon>
        <taxon>Glossinidae</taxon>
        <taxon>Glossina</taxon>
    </lineage>
</organism>
<dbReference type="PANTHER" id="PTHR11741:SF0">
    <property type="entry name" value="ELONGATION FACTOR TS, MITOCHONDRIAL"/>
    <property type="match status" value="1"/>
</dbReference>
<dbReference type="InterPro" id="IPR009060">
    <property type="entry name" value="UBA-like_sf"/>
</dbReference>
<keyword evidence="4 5" id="KW-0648">Protein biosynthesis</keyword>
<evidence type="ECO:0000256" key="4">
    <source>
        <dbReference type="ARBA" id="ARBA00022917"/>
    </source>
</evidence>
<feature type="domain" description="Translation elongation factor EFTs/EF1B dimerisation" evidence="7">
    <location>
        <begin position="238"/>
        <end position="430"/>
    </location>
</feature>
<comment type="similarity">
    <text evidence="1 5 6">Belongs to the EF-Ts family.</text>
</comment>
<sequence length="432" mass="49135">MLELAKISRRGGKILFVGTKRAASESVKKFAKDCNQFFVNHRWLGDLEIQSQDGTFEKLTKREALIRTRILKKLENSLGGIKHMGGLPDALFIIDAEYEKIAIKEAYKLGILTFAVVDTNSNPEKINFIIPGNDDAIRAINLYLSIAAQTIQKARLNKTEELINMKHKLSLLVKIMRERTNLGILECKKALVKNNGDIDLAIKHVRKSGLIISKQKNANQAISSGIILSKVNKEKKIGVLVEINSETDFVAKNEIFKNFGNDIICTALEKKISDIDILRNLFKNKIEYLTLQVGENINIRRIKLLCGKNLTSYEHLQRIGVILDSSNVHEILNQKIAMHIAASNPKYINVNCIPKYIIDQEYKIHLEYALNLGKSQIISEKIANGRMQKFFESIVLEDQYFIFDPEKKIKSVLDENNICIVSFIKFELGEKY</sequence>
<dbReference type="NCBIfam" id="TIGR01011">
    <property type="entry name" value="rpsB_bact"/>
    <property type="match status" value="1"/>
</dbReference>
<dbReference type="SUPFAM" id="SSF52313">
    <property type="entry name" value="Ribosomal protein S2"/>
    <property type="match status" value="1"/>
</dbReference>
<dbReference type="InterPro" id="IPR005706">
    <property type="entry name" value="Ribosomal_uS2_bac/mit/plastid"/>
</dbReference>
<dbReference type="NCBIfam" id="TIGR00116">
    <property type="entry name" value="tsf"/>
    <property type="match status" value="1"/>
</dbReference>
<dbReference type="VEuPathDB" id="VectorBase:GPAI000639"/>
<dbReference type="STRING" id="7398.A0A1A9Z102"/>
<dbReference type="HAMAP" id="MF_00050">
    <property type="entry name" value="EF_Ts"/>
    <property type="match status" value="1"/>
</dbReference>
<dbReference type="Gene3D" id="1.10.286.20">
    <property type="match status" value="1"/>
</dbReference>
<evidence type="ECO:0000256" key="1">
    <source>
        <dbReference type="ARBA" id="ARBA00005532"/>
    </source>
</evidence>
<accession>A0A1A9Z102</accession>
<dbReference type="InterPro" id="IPR001816">
    <property type="entry name" value="Transl_elong_EFTs/EF1B"/>
</dbReference>
<reference evidence="8" key="2">
    <citation type="submission" date="2020-05" db="UniProtKB">
        <authorList>
            <consortium name="EnsemblMetazoa"/>
        </authorList>
    </citation>
    <scope>IDENTIFICATION</scope>
    <source>
        <strain evidence="8">IAEA</strain>
    </source>
</reference>
<dbReference type="PRINTS" id="PR00395">
    <property type="entry name" value="RIBOSOMALS2"/>
</dbReference>
<keyword evidence="5" id="KW-0496">Mitochondrion</keyword>
<keyword evidence="9" id="KW-1185">Reference proteome</keyword>
<dbReference type="CDD" id="cd01425">
    <property type="entry name" value="RPS2"/>
    <property type="match status" value="1"/>
</dbReference>
<dbReference type="GO" id="GO:0005739">
    <property type="term" value="C:mitochondrion"/>
    <property type="evidence" value="ECO:0007669"/>
    <property type="project" value="UniProtKB-SubCell"/>
</dbReference>
<dbReference type="Pfam" id="PF00318">
    <property type="entry name" value="Ribosomal_S2"/>
    <property type="match status" value="1"/>
</dbReference>
<dbReference type="FunFam" id="1.10.8.10:FF:000001">
    <property type="entry name" value="Elongation factor Ts"/>
    <property type="match status" value="1"/>
</dbReference>
<comment type="subcellular location">
    <subcellularLocation>
        <location evidence="5">Mitochondrion</location>
    </subcellularLocation>
</comment>
<comment type="similarity">
    <text evidence="2">Belongs to the universal ribosomal protein uS2 family.</text>
</comment>
<dbReference type="InterPro" id="IPR014039">
    <property type="entry name" value="Transl_elong_EFTs/EF1B_dimer"/>
</dbReference>
<dbReference type="GO" id="GO:0003746">
    <property type="term" value="F:translation elongation factor activity"/>
    <property type="evidence" value="ECO:0007669"/>
    <property type="project" value="UniProtKB-UniRule"/>
</dbReference>
<dbReference type="HAMAP" id="MF_00291_B">
    <property type="entry name" value="Ribosomal_uS2_B"/>
    <property type="match status" value="1"/>
</dbReference>
<evidence type="ECO:0000313" key="9">
    <source>
        <dbReference type="Proteomes" id="UP000092445"/>
    </source>
</evidence>
<protein>
    <recommendedName>
        <fullName evidence="5">Elongation factor Ts, mitochondrial</fullName>
        <shortName evidence="5">EF-Ts</shortName>
        <shortName evidence="5">EF-TsMt</shortName>
    </recommendedName>
</protein>
<dbReference type="SUPFAM" id="SSF46934">
    <property type="entry name" value="UBA-like"/>
    <property type="match status" value="1"/>
</dbReference>
<dbReference type="Gene3D" id="1.10.287.610">
    <property type="entry name" value="Helix hairpin bin"/>
    <property type="match status" value="1"/>
</dbReference>
<dbReference type="InterPro" id="IPR018101">
    <property type="entry name" value="Transl_elong_Ts_CS"/>
</dbReference>
<dbReference type="Proteomes" id="UP000092445">
    <property type="component" value="Unassembled WGS sequence"/>
</dbReference>
<dbReference type="PANTHER" id="PTHR11741">
    <property type="entry name" value="ELONGATION FACTOR TS"/>
    <property type="match status" value="1"/>
</dbReference>
<dbReference type="Gene3D" id="3.40.50.10490">
    <property type="entry name" value="Glucose-6-phosphate isomerase like protein, domain 1"/>
    <property type="match status" value="1"/>
</dbReference>
<dbReference type="Pfam" id="PF00889">
    <property type="entry name" value="EF_TS"/>
    <property type="match status" value="1"/>
</dbReference>
<reference evidence="9" key="1">
    <citation type="submission" date="2014-03" db="EMBL/GenBank/DDBJ databases">
        <authorList>
            <person name="Aksoy S."/>
            <person name="Warren W."/>
            <person name="Wilson R.K."/>
        </authorList>
    </citation>
    <scope>NUCLEOTIDE SEQUENCE [LARGE SCALE GENOMIC DNA]</scope>
    <source>
        <strain evidence="9">IAEA</strain>
    </source>
</reference>
<evidence type="ECO:0000259" key="7">
    <source>
        <dbReference type="Pfam" id="PF00889"/>
    </source>
</evidence>
<name>A0A1A9Z102_GLOPL</name>
<dbReference type="EnsemblMetazoa" id="GPAI000639-RA">
    <property type="protein sequence ID" value="GPAI000639-PA"/>
    <property type="gene ID" value="GPAI000639"/>
</dbReference>
<dbReference type="Gene3D" id="1.10.8.10">
    <property type="entry name" value="DNA helicase RuvA subunit, C-terminal domain"/>
    <property type="match status" value="1"/>
</dbReference>
<evidence type="ECO:0000256" key="5">
    <source>
        <dbReference type="HAMAP-Rule" id="MF_03135"/>
    </source>
</evidence>
<dbReference type="Gene3D" id="3.30.479.20">
    <property type="entry name" value="Elongation factor Ts, dimerisation domain"/>
    <property type="match status" value="2"/>
</dbReference>
<dbReference type="PROSITE" id="PS01127">
    <property type="entry name" value="EF_TS_2"/>
    <property type="match status" value="1"/>
</dbReference>
<evidence type="ECO:0000256" key="6">
    <source>
        <dbReference type="RuleBase" id="RU000642"/>
    </source>
</evidence>
<comment type="function">
    <text evidence="5 6">Associates with the EF-Tu.GDP complex and induces the exchange of GDP to GTP. It remains bound to the aminoacyl-tRNA.EF-Tu.GTP complex up to the GTP hydrolysis stage on the ribosome.</text>
</comment>
<dbReference type="GO" id="GO:0015935">
    <property type="term" value="C:small ribosomal subunit"/>
    <property type="evidence" value="ECO:0007669"/>
    <property type="project" value="InterPro"/>
</dbReference>
<dbReference type="InterPro" id="IPR001865">
    <property type="entry name" value="Ribosomal_uS2"/>
</dbReference>
<dbReference type="GO" id="GO:0003735">
    <property type="term" value="F:structural constituent of ribosome"/>
    <property type="evidence" value="ECO:0007669"/>
    <property type="project" value="InterPro"/>
</dbReference>
<dbReference type="AlphaFoldDB" id="A0A1A9Z102"/>
<dbReference type="CDD" id="cd14275">
    <property type="entry name" value="UBA_EF-Ts"/>
    <property type="match status" value="1"/>
</dbReference>
<evidence type="ECO:0000313" key="8">
    <source>
        <dbReference type="EnsemblMetazoa" id="GPAI000639-PA"/>
    </source>
</evidence>
<evidence type="ECO:0000256" key="2">
    <source>
        <dbReference type="ARBA" id="ARBA00006242"/>
    </source>
</evidence>
<keyword evidence="3 5" id="KW-0251">Elongation factor</keyword>
<dbReference type="SUPFAM" id="SSF54713">
    <property type="entry name" value="Elongation factor Ts (EF-Ts), dimerisation domain"/>
    <property type="match status" value="1"/>
</dbReference>
<proteinExistence type="inferred from homology"/>
<evidence type="ECO:0000256" key="3">
    <source>
        <dbReference type="ARBA" id="ARBA00022768"/>
    </source>
</evidence>